<organism evidence="1 2">
    <name type="scientific">Ranitomeya imitator</name>
    <name type="common">mimic poison frog</name>
    <dbReference type="NCBI Taxonomy" id="111125"/>
    <lineage>
        <taxon>Eukaryota</taxon>
        <taxon>Metazoa</taxon>
        <taxon>Chordata</taxon>
        <taxon>Craniata</taxon>
        <taxon>Vertebrata</taxon>
        <taxon>Euteleostomi</taxon>
        <taxon>Amphibia</taxon>
        <taxon>Batrachia</taxon>
        <taxon>Anura</taxon>
        <taxon>Neobatrachia</taxon>
        <taxon>Hyloidea</taxon>
        <taxon>Dendrobatidae</taxon>
        <taxon>Dendrobatinae</taxon>
        <taxon>Ranitomeya</taxon>
    </lineage>
</organism>
<comment type="caution">
    <text evidence="1">The sequence shown here is derived from an EMBL/GenBank/DDBJ whole genome shotgun (WGS) entry which is preliminary data.</text>
</comment>
<dbReference type="EMBL" id="CAUEEQ010012769">
    <property type="protein sequence ID" value="CAJ0936745.1"/>
    <property type="molecule type" value="Genomic_DNA"/>
</dbReference>
<evidence type="ECO:0000313" key="2">
    <source>
        <dbReference type="Proteomes" id="UP001176940"/>
    </source>
</evidence>
<evidence type="ECO:0000313" key="1">
    <source>
        <dbReference type="EMBL" id="CAJ0936745.1"/>
    </source>
</evidence>
<reference evidence="1" key="1">
    <citation type="submission" date="2023-07" db="EMBL/GenBank/DDBJ databases">
        <authorList>
            <person name="Stuckert A."/>
        </authorList>
    </citation>
    <scope>NUCLEOTIDE SEQUENCE</scope>
</reference>
<sequence>MFFRSRDRENGPSREEDGLCNIGGLSTALQNAVDKPVMTDSPKLKDLVFLKNQLAGLQRKLENEVQAGVSQEGTLLSSPFLKGFLAGYIVSKLRASAFLGFVVGTCTGIYAAQAYAVPNVEKTIKDYLSSLRKGPD</sequence>
<dbReference type="InterPro" id="IPR027854">
    <property type="entry name" value="STMP1"/>
</dbReference>
<dbReference type="Pfam" id="PF15054">
    <property type="entry name" value="DUF4535"/>
    <property type="match status" value="1"/>
</dbReference>
<keyword evidence="2" id="KW-1185">Reference proteome</keyword>
<accession>A0ABN9LCH1</accession>
<gene>
    <name evidence="1" type="ORF">RIMI_LOCUS6918747</name>
</gene>
<proteinExistence type="predicted"/>
<name>A0ABN9LCH1_9NEOB</name>
<dbReference type="Proteomes" id="UP001176940">
    <property type="component" value="Unassembled WGS sequence"/>
</dbReference>
<protein>
    <submittedName>
        <fullName evidence="1">Uncharacterized protein</fullName>
    </submittedName>
</protein>